<dbReference type="PANTHER" id="PTHR37783:SF1">
    <property type="entry name" value="MEMBRANE PROTEIN, PUTATIVE (AFU_ORTHOLOGUE AFUA_1G04315)-RELATED"/>
    <property type="match status" value="1"/>
</dbReference>
<dbReference type="PANTHER" id="PTHR37783">
    <property type="entry name" value="MEMBRANE PROTEIN, PUTATIVE (AFU_ORTHOLOGUE AFUA_1G04315)-RELATED"/>
    <property type="match status" value="1"/>
</dbReference>
<evidence type="ECO:0000313" key="3">
    <source>
        <dbReference type="EMBL" id="KAF7675958.1"/>
    </source>
</evidence>
<sequence length="616" mass="68560">MTTPDSAAADVAAKQRIIKHMNADHHDSIRRYVEAYASKSMFHSRSAQMVDIDLNQMVFSCGGQQAVIAFDPPMKAMREARERLVQLDKDALQTLGRSDIPITKFVPAYTHPAHLWNFTQCVLAMVLLPRQANWQPGSLLYDNMLYLVPGFASFVARIGWIVFVYQPQFQINVMGKPKLALQVPVEYTIVVFADGASDSLLHGSLSFSNVPTQCDFQIALARVGRLEKGKKMKPDSASRTLMGELGLIGSQKEQKREQFDYETAEKLCVCSVGPPQESSGSKTAKCEFSLHIPSYLPATAMLPSVNISYAIFATCILPDRKVLQTSQDLRIVRETVEPIRLEPSRTVYFPDTSFAVRANFDPPTFSSKNTTISTTLQLYGLSLPITNSMRFTETRWLVPREIRWVLEETAVIVTGCPDTTGHLPMSSAQRILKRRKLATGREKLKLRYPFTRRGNTPVSMHSDGSGFSVPLTVSGPKDLSLDASTALSVAGGHILHAILDESNSDLNELQWRFAVYLECGLHIWLRIGEDVFDEASGNLVNRKMDEMAYTIVCPLTTSRTVTGQHDRGDQDEPVPMIPPSYDQVWEQPPPEYATPEGFTAAEAHTTNSLVPQDLLG</sequence>
<protein>
    <recommendedName>
        <fullName evidence="2">DUF2470 domain-containing protein</fullName>
    </recommendedName>
</protein>
<gene>
    <name evidence="3" type="ORF">GT037_005463</name>
</gene>
<dbReference type="RefSeq" id="XP_038786199.1">
    <property type="nucleotide sequence ID" value="XM_038930510.1"/>
</dbReference>
<feature type="region of interest" description="Disordered" evidence="1">
    <location>
        <begin position="585"/>
        <end position="616"/>
    </location>
</feature>
<reference evidence="3" key="1">
    <citation type="submission" date="2020-01" db="EMBL/GenBank/DDBJ databases">
        <authorList>
            <person name="Feng Z.H.Z."/>
        </authorList>
    </citation>
    <scope>NUCLEOTIDE SEQUENCE</scope>
    <source>
        <strain evidence="3">CBS107.38</strain>
    </source>
</reference>
<dbReference type="GeneID" id="62203688"/>
<keyword evidence="4" id="KW-1185">Reference proteome</keyword>
<comment type="caution">
    <text evidence="3">The sequence shown here is derived from an EMBL/GenBank/DDBJ whole genome shotgun (WGS) entry which is preliminary data.</text>
</comment>
<proteinExistence type="predicted"/>
<dbReference type="InterPro" id="IPR037119">
    <property type="entry name" value="Haem_oxidase_HugZ-like_sf"/>
</dbReference>
<dbReference type="EMBL" id="JAAABM010000007">
    <property type="protein sequence ID" value="KAF7675958.1"/>
    <property type="molecule type" value="Genomic_DNA"/>
</dbReference>
<name>A0A8H7B2N3_9PLEO</name>
<dbReference type="InterPro" id="IPR019595">
    <property type="entry name" value="DUF2470"/>
</dbReference>
<feature type="domain" description="DUF2470" evidence="2">
    <location>
        <begin position="14"/>
        <end position="87"/>
    </location>
</feature>
<evidence type="ECO:0000313" key="4">
    <source>
        <dbReference type="Proteomes" id="UP000596902"/>
    </source>
</evidence>
<dbReference type="Gene3D" id="3.20.180.10">
    <property type="entry name" value="PNP-oxidase-like"/>
    <property type="match status" value="1"/>
</dbReference>
<dbReference type="Pfam" id="PF10615">
    <property type="entry name" value="DUF2470"/>
    <property type="match status" value="1"/>
</dbReference>
<reference evidence="3" key="2">
    <citation type="submission" date="2020-08" db="EMBL/GenBank/DDBJ databases">
        <title>Draft Genome Sequence of Cumin Blight Pathogen Alternaria burnsii.</title>
        <authorList>
            <person name="Feng Z."/>
        </authorList>
    </citation>
    <scope>NUCLEOTIDE SEQUENCE</scope>
    <source>
        <strain evidence="3">CBS107.38</strain>
    </source>
</reference>
<dbReference type="Proteomes" id="UP000596902">
    <property type="component" value="Unassembled WGS sequence"/>
</dbReference>
<evidence type="ECO:0000256" key="1">
    <source>
        <dbReference type="SAM" id="MobiDB-lite"/>
    </source>
</evidence>
<dbReference type="AlphaFoldDB" id="A0A8H7B2N3"/>
<accession>A0A8H7B2N3</accession>
<organism evidence="3 4">
    <name type="scientific">Alternaria burnsii</name>
    <dbReference type="NCBI Taxonomy" id="1187904"/>
    <lineage>
        <taxon>Eukaryota</taxon>
        <taxon>Fungi</taxon>
        <taxon>Dikarya</taxon>
        <taxon>Ascomycota</taxon>
        <taxon>Pezizomycotina</taxon>
        <taxon>Dothideomycetes</taxon>
        <taxon>Pleosporomycetidae</taxon>
        <taxon>Pleosporales</taxon>
        <taxon>Pleosporineae</taxon>
        <taxon>Pleosporaceae</taxon>
        <taxon>Alternaria</taxon>
        <taxon>Alternaria sect. Alternaria</taxon>
    </lineage>
</organism>
<dbReference type="SUPFAM" id="SSF50475">
    <property type="entry name" value="FMN-binding split barrel"/>
    <property type="match status" value="1"/>
</dbReference>
<evidence type="ECO:0000259" key="2">
    <source>
        <dbReference type="Pfam" id="PF10615"/>
    </source>
</evidence>